<dbReference type="Proteomes" id="UP000662939">
    <property type="component" value="Chromosome"/>
</dbReference>
<feature type="transmembrane region" description="Helical" evidence="1">
    <location>
        <begin position="182"/>
        <end position="201"/>
    </location>
</feature>
<evidence type="ECO:0000256" key="1">
    <source>
        <dbReference type="SAM" id="Phobius"/>
    </source>
</evidence>
<feature type="transmembrane region" description="Helical" evidence="1">
    <location>
        <begin position="54"/>
        <end position="77"/>
    </location>
</feature>
<evidence type="ECO:0000313" key="2">
    <source>
        <dbReference type="EMBL" id="QSB04413.1"/>
    </source>
</evidence>
<organism evidence="2 3">
    <name type="scientific">Natronoglycomyces albus</name>
    <dbReference type="NCBI Taxonomy" id="2811108"/>
    <lineage>
        <taxon>Bacteria</taxon>
        <taxon>Bacillati</taxon>
        <taxon>Actinomycetota</taxon>
        <taxon>Actinomycetes</taxon>
        <taxon>Glycomycetales</taxon>
        <taxon>Glycomycetaceae</taxon>
        <taxon>Natronoglycomyces</taxon>
    </lineage>
</organism>
<gene>
    <name evidence="2" type="ORF">JQS30_11495</name>
</gene>
<keyword evidence="1" id="KW-1133">Transmembrane helix</keyword>
<dbReference type="AlphaFoldDB" id="A0A895XLI8"/>
<feature type="transmembrane region" description="Helical" evidence="1">
    <location>
        <begin position="207"/>
        <end position="227"/>
    </location>
</feature>
<dbReference type="RefSeq" id="WP_213170410.1">
    <property type="nucleotide sequence ID" value="NZ_CP070496.1"/>
</dbReference>
<feature type="transmembrane region" description="Helical" evidence="1">
    <location>
        <begin position="7"/>
        <end position="26"/>
    </location>
</feature>
<accession>A0A895XLI8</accession>
<protein>
    <recommendedName>
        <fullName evidence="4">DUF1648 domain-containing protein</fullName>
    </recommendedName>
</protein>
<dbReference type="EMBL" id="CP070496">
    <property type="protein sequence ID" value="QSB04413.1"/>
    <property type="molecule type" value="Genomic_DNA"/>
</dbReference>
<sequence length="328" mass="34740">MTPERRAYLISWGSGIVALLLIWGTFPFFRASLPDPLATHWSSSNLPNGSQGHLMFLGFASGLVIIQFIIVLCLNLYSASAKAAGEENAIDSRFVTSFSLGWATFAASVYFSLIYVNHGLNHWSEAGSPLPGVLTALAASIAAATLGWFLGVAANRKAVDPAEAFPLEAGERLTWSGSISSVWLPVVVAISLISSIVLVYASLGFTLAAHLIFVSLLPVLAFGTLILGSVSVSVGKVGVVIRFGVVGWPRWVIPLDDIEQASAQERHGSEVGGWGFRFYSGGKAVMLRSGQCLVLQRKGSLGEVTISIDDAQTAASTISTLQQAPQNS</sequence>
<dbReference type="KEGG" id="nav:JQS30_11495"/>
<keyword evidence="1" id="KW-0472">Membrane</keyword>
<feature type="transmembrane region" description="Helical" evidence="1">
    <location>
        <begin position="98"/>
        <end position="118"/>
    </location>
</feature>
<feature type="transmembrane region" description="Helical" evidence="1">
    <location>
        <begin position="130"/>
        <end position="150"/>
    </location>
</feature>
<keyword evidence="3" id="KW-1185">Reference proteome</keyword>
<reference evidence="2" key="1">
    <citation type="submission" date="2021-02" db="EMBL/GenBank/DDBJ databases">
        <title>Natronoglycomyces albus gen. nov., sp. nov, a haloalkaliphilic actinobacterium from a soda solonchak soil.</title>
        <authorList>
            <person name="Sorokin D.Y."/>
            <person name="Khijniak T.V."/>
            <person name="Zakharycheva A.P."/>
            <person name="Boueva O.V."/>
            <person name="Ariskina E.V."/>
            <person name="Hahnke R.L."/>
            <person name="Bunk B."/>
            <person name="Sproer C."/>
            <person name="Schumann P."/>
            <person name="Evtushenko L.I."/>
            <person name="Kublanov I.V."/>
        </authorList>
    </citation>
    <scope>NUCLEOTIDE SEQUENCE</scope>
    <source>
        <strain evidence="2">DSM 106290</strain>
    </source>
</reference>
<evidence type="ECO:0000313" key="3">
    <source>
        <dbReference type="Proteomes" id="UP000662939"/>
    </source>
</evidence>
<proteinExistence type="predicted"/>
<evidence type="ECO:0008006" key="4">
    <source>
        <dbReference type="Google" id="ProtNLM"/>
    </source>
</evidence>
<name>A0A895XLI8_9ACTN</name>
<keyword evidence="1" id="KW-0812">Transmembrane</keyword>